<dbReference type="InterPro" id="IPR000048">
    <property type="entry name" value="IQ_motif_EF-hand-BS"/>
</dbReference>
<dbReference type="GO" id="GO:0005516">
    <property type="term" value="F:calmodulin binding"/>
    <property type="evidence" value="ECO:0007669"/>
    <property type="project" value="UniProtKB-KW"/>
</dbReference>
<dbReference type="PANTHER" id="PTHR32295">
    <property type="entry name" value="IQ-DOMAIN 5-RELATED"/>
    <property type="match status" value="1"/>
</dbReference>
<evidence type="ECO:0000256" key="3">
    <source>
        <dbReference type="ARBA" id="ARBA00024378"/>
    </source>
</evidence>
<dbReference type="AlphaFoldDB" id="A0ABC8U1Y9"/>
<dbReference type="PANTHER" id="PTHR32295:SF11">
    <property type="entry name" value="PROTEIN IQ-DOMAIN 22"/>
    <property type="match status" value="1"/>
</dbReference>
<dbReference type="Gene3D" id="1.20.5.190">
    <property type="match status" value="1"/>
</dbReference>
<dbReference type="SMART" id="SM00015">
    <property type="entry name" value="IQ"/>
    <property type="match status" value="2"/>
</dbReference>
<keyword evidence="1" id="KW-0112">Calmodulin-binding</keyword>
<accession>A0ABC8U1Y9</accession>
<dbReference type="Proteomes" id="UP001642360">
    <property type="component" value="Unassembled WGS sequence"/>
</dbReference>
<dbReference type="SUPFAM" id="SSF52540">
    <property type="entry name" value="P-loop containing nucleoside triphosphate hydrolases"/>
    <property type="match status" value="1"/>
</dbReference>
<feature type="compositionally biased region" description="Polar residues" evidence="5">
    <location>
        <begin position="90"/>
        <end position="103"/>
    </location>
</feature>
<evidence type="ECO:0000256" key="5">
    <source>
        <dbReference type="SAM" id="MobiDB-lite"/>
    </source>
</evidence>
<feature type="region of interest" description="Disordered" evidence="5">
    <location>
        <begin position="80"/>
        <end position="112"/>
    </location>
</feature>
<name>A0ABC8U1Y9_9AQUA</name>
<dbReference type="EMBL" id="CAUOFW020006168">
    <property type="protein sequence ID" value="CAK9173070.1"/>
    <property type="molecule type" value="Genomic_DNA"/>
</dbReference>
<reference evidence="7 8" key="1">
    <citation type="submission" date="2024-02" db="EMBL/GenBank/DDBJ databases">
        <authorList>
            <person name="Vignale AGUSTIN F."/>
            <person name="Sosa J E."/>
            <person name="Modenutti C."/>
        </authorList>
    </citation>
    <scope>NUCLEOTIDE SEQUENCE [LARGE SCALE GENOMIC DNA]</scope>
</reference>
<feature type="domain" description="DUF4005" evidence="6">
    <location>
        <begin position="280"/>
        <end position="356"/>
    </location>
</feature>
<comment type="caution">
    <text evidence="7">The sequence shown here is derived from an EMBL/GenBank/DDBJ whole genome shotgun (WGS) entry which is preliminary data.</text>
</comment>
<feature type="compositionally biased region" description="Gly residues" evidence="5">
    <location>
        <begin position="273"/>
        <end position="282"/>
    </location>
</feature>
<feature type="region of interest" description="Disordered" evidence="5">
    <location>
        <begin position="270"/>
        <end position="337"/>
    </location>
</feature>
<dbReference type="CDD" id="cd23767">
    <property type="entry name" value="IQCD"/>
    <property type="match status" value="1"/>
</dbReference>
<dbReference type="Pfam" id="PF13178">
    <property type="entry name" value="DUF4005"/>
    <property type="match status" value="1"/>
</dbReference>
<evidence type="ECO:0000313" key="8">
    <source>
        <dbReference type="Proteomes" id="UP001642360"/>
    </source>
</evidence>
<evidence type="ECO:0000256" key="2">
    <source>
        <dbReference type="ARBA" id="ARBA00024341"/>
    </source>
</evidence>
<proteinExistence type="inferred from homology"/>
<comment type="subunit">
    <text evidence="3">Binds to multiple calmodulin (CaM) in the presence of Ca(2+) and CaM-like proteins.</text>
</comment>
<comment type="similarity">
    <text evidence="2">Belongs to the IQD family.</text>
</comment>
<dbReference type="InterPro" id="IPR027417">
    <property type="entry name" value="P-loop_NTPase"/>
</dbReference>
<evidence type="ECO:0000256" key="4">
    <source>
        <dbReference type="ARBA" id="ARBA00045534"/>
    </source>
</evidence>
<keyword evidence="8" id="KW-1185">Reference proteome</keyword>
<feature type="region of interest" description="Disordered" evidence="5">
    <location>
        <begin position="133"/>
        <end position="159"/>
    </location>
</feature>
<gene>
    <name evidence="7" type="ORF">ILEXP_LOCUS42816</name>
</gene>
<sequence>MGSGVGNTTAYVSGRGSSLGIREVRAAVKIQSHFRAYLARRALRALKALVKLQALVRGHIVRKQTASMIRRMHALLRAQARARAVRSHTSESPHSSTKSTQFQHPGPATPEKFEHAIRSKSIKYDQSLMLKRNGSKSNGRVGINQDKAHMGWNWPDRRRSEGSCEQRGLFSRTGSIRVDDEKGDKIVEIDTGKPHFLPKGRNVCQSSCHYSLGSDQNSRSFTTSIESTAHQTALSPSSCEVQSLSPLKFTQDVEESLFCTADNSPQFYSASSKGGGGGGSKRGGPFTPTQSEGSRSCLNGYSDHPNYMATTESSKAKIRSLSAPKQRPHQFERCSSTKRYSVHGYSNDSKRSNSTQRVSSALNAGFTNKAYPGSGRLDRLGMPVQGGCSWV</sequence>
<dbReference type="PROSITE" id="PS50096">
    <property type="entry name" value="IQ"/>
    <property type="match status" value="2"/>
</dbReference>
<evidence type="ECO:0000313" key="7">
    <source>
        <dbReference type="EMBL" id="CAK9173070.1"/>
    </source>
</evidence>
<evidence type="ECO:0000259" key="6">
    <source>
        <dbReference type="Pfam" id="PF13178"/>
    </source>
</evidence>
<protein>
    <recommendedName>
        <fullName evidence="6">DUF4005 domain-containing protein</fullName>
    </recommendedName>
</protein>
<evidence type="ECO:0000256" key="1">
    <source>
        <dbReference type="ARBA" id="ARBA00022860"/>
    </source>
</evidence>
<comment type="function">
    <text evidence="4">May be involved in cooperative interactions with calmodulins or calmodulin-like proteins. Recruits calmodulin proteins to microtubules, thus being a potential scaffold in cellular signaling and trafficking. May associate with nucleic acids and regulate gene expression at the transcriptional or post-transcriptional level.</text>
</comment>
<dbReference type="InterPro" id="IPR025064">
    <property type="entry name" value="DUF4005"/>
</dbReference>
<feature type="compositionally biased region" description="Polar residues" evidence="5">
    <location>
        <begin position="287"/>
        <end position="299"/>
    </location>
</feature>
<organism evidence="7 8">
    <name type="scientific">Ilex paraguariensis</name>
    <name type="common">yerba mate</name>
    <dbReference type="NCBI Taxonomy" id="185542"/>
    <lineage>
        <taxon>Eukaryota</taxon>
        <taxon>Viridiplantae</taxon>
        <taxon>Streptophyta</taxon>
        <taxon>Embryophyta</taxon>
        <taxon>Tracheophyta</taxon>
        <taxon>Spermatophyta</taxon>
        <taxon>Magnoliopsida</taxon>
        <taxon>eudicotyledons</taxon>
        <taxon>Gunneridae</taxon>
        <taxon>Pentapetalae</taxon>
        <taxon>asterids</taxon>
        <taxon>campanulids</taxon>
        <taxon>Aquifoliales</taxon>
        <taxon>Aquifoliaceae</taxon>
        <taxon>Ilex</taxon>
    </lineage>
</organism>
<dbReference type="Pfam" id="PF00612">
    <property type="entry name" value="IQ"/>
    <property type="match status" value="2"/>
</dbReference>